<dbReference type="PANTHER" id="PTHR44591:SF25">
    <property type="entry name" value="CHEMOTAXIS TWO-COMPONENT RESPONSE REGULATOR"/>
    <property type="match status" value="1"/>
</dbReference>
<dbReference type="InterPro" id="IPR011006">
    <property type="entry name" value="CheY-like_superfamily"/>
</dbReference>
<dbReference type="PATRIC" id="fig|1675527.3.peg.889"/>
<dbReference type="SUPFAM" id="SSF52172">
    <property type="entry name" value="CheY-like"/>
    <property type="match status" value="1"/>
</dbReference>
<dbReference type="RefSeq" id="WP_049641716.1">
    <property type="nucleotide sequence ID" value="NZ_LFTY01000001.1"/>
</dbReference>
<dbReference type="OrthoDB" id="9800897at2"/>
<dbReference type="InterPro" id="IPR050595">
    <property type="entry name" value="Bact_response_regulator"/>
</dbReference>
<feature type="domain" description="Response regulatory" evidence="3">
    <location>
        <begin position="4"/>
        <end position="120"/>
    </location>
</feature>
<organism evidence="4 5">
    <name type="scientific">Candidatus Rhodobacter oscarellae</name>
    <dbReference type="NCBI Taxonomy" id="1675527"/>
    <lineage>
        <taxon>Bacteria</taxon>
        <taxon>Pseudomonadati</taxon>
        <taxon>Pseudomonadota</taxon>
        <taxon>Alphaproteobacteria</taxon>
        <taxon>Rhodobacterales</taxon>
        <taxon>Rhodobacter group</taxon>
        <taxon>Rhodobacter</taxon>
    </lineage>
</organism>
<name>A0A0J9H513_9RHOB</name>
<dbReference type="PROSITE" id="PS50110">
    <property type="entry name" value="RESPONSE_REGULATORY"/>
    <property type="match status" value="1"/>
</dbReference>
<comment type="caution">
    <text evidence="4">The sequence shown here is derived from an EMBL/GenBank/DDBJ whole genome shotgun (WGS) entry which is preliminary data.</text>
</comment>
<evidence type="ECO:0000259" key="3">
    <source>
        <dbReference type="PROSITE" id="PS50110"/>
    </source>
</evidence>
<dbReference type="SMART" id="SM00448">
    <property type="entry name" value="REC"/>
    <property type="match status" value="1"/>
</dbReference>
<dbReference type="PANTHER" id="PTHR44591">
    <property type="entry name" value="STRESS RESPONSE REGULATOR PROTEIN 1"/>
    <property type="match status" value="1"/>
</dbReference>
<dbReference type="EMBL" id="LFTY01000001">
    <property type="protein sequence ID" value="KMW60668.1"/>
    <property type="molecule type" value="Genomic_DNA"/>
</dbReference>
<keyword evidence="5" id="KW-1185">Reference proteome</keyword>
<evidence type="ECO:0000313" key="4">
    <source>
        <dbReference type="EMBL" id="KMW60668.1"/>
    </source>
</evidence>
<sequence length="126" mass="13606">MSLKVLAIDDSRTMRNLLGAALGSAGYTVELAEDGLDGLDKMAAFNPDVIITDINMPRMDGFGFLEAARQRQTERVVPILVLTTESAPEMKARARASGATGWIVKPFDEEKLVWAIRRVAAIDGGA</sequence>
<evidence type="ECO:0000256" key="1">
    <source>
        <dbReference type="ARBA" id="ARBA00022553"/>
    </source>
</evidence>
<protein>
    <submittedName>
        <fullName evidence="4">Chemotaxis regulator</fullName>
    </submittedName>
</protein>
<evidence type="ECO:0000256" key="2">
    <source>
        <dbReference type="PROSITE-ProRule" id="PRU00169"/>
    </source>
</evidence>
<dbReference type="InterPro" id="IPR001789">
    <property type="entry name" value="Sig_transdc_resp-reg_receiver"/>
</dbReference>
<keyword evidence="1 2" id="KW-0597">Phosphoprotein</keyword>
<reference evidence="4 5" key="1">
    <citation type="submission" date="2015-06" db="EMBL/GenBank/DDBJ databases">
        <title>Draft genome sequence of an Alphaproteobacteria species associated to the Mediterranean sponge Oscarella lobularis.</title>
        <authorList>
            <person name="Jourda C."/>
            <person name="Santini S."/>
            <person name="Claverie J.-M."/>
        </authorList>
    </citation>
    <scope>NUCLEOTIDE SEQUENCE [LARGE SCALE GENOMIC DNA]</scope>
    <source>
        <strain evidence="4">IGS</strain>
    </source>
</reference>
<dbReference type="STRING" id="1675527.AIOL_000832"/>
<accession>A0A0J9H513</accession>
<dbReference type="Proteomes" id="UP000037178">
    <property type="component" value="Unassembled WGS sequence"/>
</dbReference>
<dbReference type="GO" id="GO:0000160">
    <property type="term" value="P:phosphorelay signal transduction system"/>
    <property type="evidence" value="ECO:0007669"/>
    <property type="project" value="InterPro"/>
</dbReference>
<dbReference type="Gene3D" id="3.40.50.2300">
    <property type="match status" value="1"/>
</dbReference>
<dbReference type="Pfam" id="PF00072">
    <property type="entry name" value="Response_reg"/>
    <property type="match status" value="1"/>
</dbReference>
<proteinExistence type="predicted"/>
<feature type="modified residue" description="4-aspartylphosphate" evidence="2">
    <location>
        <position position="53"/>
    </location>
</feature>
<evidence type="ECO:0000313" key="5">
    <source>
        <dbReference type="Proteomes" id="UP000037178"/>
    </source>
</evidence>
<dbReference type="AlphaFoldDB" id="A0A0J9H513"/>
<gene>
    <name evidence="4" type="ORF">AIOL_000832</name>
</gene>